<organism evidence="3 4">
    <name type="scientific">Vibrio tapetis subsp. tapetis</name>
    <dbReference type="NCBI Taxonomy" id="1671868"/>
    <lineage>
        <taxon>Bacteria</taxon>
        <taxon>Pseudomonadati</taxon>
        <taxon>Pseudomonadota</taxon>
        <taxon>Gammaproteobacteria</taxon>
        <taxon>Vibrionales</taxon>
        <taxon>Vibrionaceae</taxon>
        <taxon>Vibrio</taxon>
    </lineage>
</organism>
<reference evidence="3 4" key="1">
    <citation type="submission" date="2017-10" db="EMBL/GenBank/DDBJ databases">
        <authorList>
            <person name="Banno H."/>
            <person name="Chua N.-H."/>
        </authorList>
    </citation>
    <scope>NUCLEOTIDE SEQUENCE [LARGE SCALE GENOMIC DNA]</scope>
    <source>
        <strain evidence="3">Vibrio tapetis CECT4600</strain>
    </source>
</reference>
<accession>A0A2N8ZEC8</accession>
<dbReference type="InterPro" id="IPR001126">
    <property type="entry name" value="UmuC"/>
</dbReference>
<gene>
    <name evidence="3" type="ORF">VTAP4600_A2269</name>
</gene>
<dbReference type="PROSITE" id="PS50173">
    <property type="entry name" value="UMUC"/>
    <property type="match status" value="1"/>
</dbReference>
<dbReference type="InterPro" id="IPR043502">
    <property type="entry name" value="DNA/RNA_pol_sf"/>
</dbReference>
<keyword evidence="4" id="KW-1185">Reference proteome</keyword>
<protein>
    <recommendedName>
        <fullName evidence="2">UmuC domain-containing protein</fullName>
    </recommendedName>
</protein>
<evidence type="ECO:0000313" key="4">
    <source>
        <dbReference type="Proteomes" id="UP000235828"/>
    </source>
</evidence>
<comment type="similarity">
    <text evidence="1">Belongs to the DNA polymerase type-Y family.</text>
</comment>
<dbReference type="InterPro" id="IPR043128">
    <property type="entry name" value="Rev_trsase/Diguanyl_cyclase"/>
</dbReference>
<dbReference type="KEGG" id="vta:A2269"/>
<dbReference type="Proteomes" id="UP000235828">
    <property type="component" value="Chromosome A"/>
</dbReference>
<proteinExistence type="inferred from homology"/>
<sequence length="47" mass="5628">MLKKIIHIDLDCYYAAVEMRDYPELRDIPLAIGDWWLPESAWCDLNM</sequence>
<name>A0A2N8ZEC8_9VIBR</name>
<dbReference type="Gene3D" id="3.40.1170.60">
    <property type="match status" value="1"/>
</dbReference>
<dbReference type="SUPFAM" id="SSF56672">
    <property type="entry name" value="DNA/RNA polymerases"/>
    <property type="match status" value="1"/>
</dbReference>
<evidence type="ECO:0000313" key="3">
    <source>
        <dbReference type="EMBL" id="SON50248.1"/>
    </source>
</evidence>
<dbReference type="Gene3D" id="3.30.70.270">
    <property type="match status" value="1"/>
</dbReference>
<dbReference type="AlphaFoldDB" id="A0A2N8ZEC8"/>
<evidence type="ECO:0000259" key="2">
    <source>
        <dbReference type="PROSITE" id="PS50173"/>
    </source>
</evidence>
<evidence type="ECO:0000256" key="1">
    <source>
        <dbReference type="ARBA" id="ARBA00010945"/>
    </source>
</evidence>
<feature type="domain" description="UmuC" evidence="2">
    <location>
        <begin position="5"/>
        <end position="33"/>
    </location>
</feature>
<dbReference type="Pfam" id="PF00817">
    <property type="entry name" value="IMS"/>
    <property type="match status" value="1"/>
</dbReference>
<dbReference type="EMBL" id="LT960611">
    <property type="protein sequence ID" value="SON50248.1"/>
    <property type="molecule type" value="Genomic_DNA"/>
</dbReference>
<dbReference type="GO" id="GO:0006281">
    <property type="term" value="P:DNA repair"/>
    <property type="evidence" value="ECO:0007669"/>
    <property type="project" value="InterPro"/>
</dbReference>